<evidence type="ECO:0000256" key="6">
    <source>
        <dbReference type="PROSITE-ProRule" id="PRU00108"/>
    </source>
</evidence>
<evidence type="ECO:0000313" key="9">
    <source>
        <dbReference type="EMBL" id="CAD57739.1"/>
    </source>
</evidence>
<dbReference type="GO" id="GO:0048663">
    <property type="term" value="P:neuron fate commitment"/>
    <property type="evidence" value="ECO:0007669"/>
    <property type="project" value="UniProtKB-ARBA"/>
</dbReference>
<dbReference type="Gene3D" id="1.10.10.60">
    <property type="entry name" value="Homeodomain-like"/>
    <property type="match status" value="1"/>
</dbReference>
<evidence type="ECO:0000256" key="4">
    <source>
        <dbReference type="ARBA" id="ARBA00023155"/>
    </source>
</evidence>
<dbReference type="InterPro" id="IPR009057">
    <property type="entry name" value="Homeodomain-like_sf"/>
</dbReference>
<proteinExistence type="evidence at transcript level"/>
<dbReference type="PROSITE" id="PS50071">
    <property type="entry name" value="HOMEOBOX_2"/>
    <property type="match status" value="1"/>
</dbReference>
<dbReference type="InterPro" id="IPR050224">
    <property type="entry name" value="TALE_homeobox"/>
</dbReference>
<keyword evidence="3 6" id="KW-0238">DNA-binding</keyword>
<dbReference type="InterPro" id="IPR032453">
    <property type="entry name" value="PKNOX/Meis_N"/>
</dbReference>
<evidence type="ECO:0000256" key="7">
    <source>
        <dbReference type="SAM" id="MobiDB-lite"/>
    </source>
</evidence>
<evidence type="ECO:0000256" key="3">
    <source>
        <dbReference type="ARBA" id="ARBA00023125"/>
    </source>
</evidence>
<feature type="DNA-binding region" description="Homeobox" evidence="6">
    <location>
        <begin position="328"/>
        <end position="390"/>
    </location>
</feature>
<dbReference type="Pfam" id="PF05920">
    <property type="entry name" value="Homeobox_KN"/>
    <property type="match status" value="1"/>
</dbReference>
<dbReference type="GO" id="GO:0000987">
    <property type="term" value="F:cis-regulatory region sequence-specific DNA binding"/>
    <property type="evidence" value="ECO:0007669"/>
    <property type="project" value="UniProtKB-ARBA"/>
</dbReference>
<keyword evidence="5 6" id="KW-0539">Nucleus</keyword>
<dbReference type="PANTHER" id="PTHR11850">
    <property type="entry name" value="HOMEOBOX PROTEIN TRANSCRIPTION FACTORS"/>
    <property type="match status" value="1"/>
</dbReference>
<evidence type="ECO:0000256" key="1">
    <source>
        <dbReference type="ARBA" id="ARBA00004123"/>
    </source>
</evidence>
<feature type="compositionally biased region" description="Gly residues" evidence="7">
    <location>
        <begin position="216"/>
        <end position="236"/>
    </location>
</feature>
<dbReference type="EMBL" id="AJ518945">
    <property type="protein sequence ID" value="CAD57739.1"/>
    <property type="molecule type" value="mRNA"/>
</dbReference>
<gene>
    <name evidence="9" type="primary">hth1</name>
</gene>
<feature type="domain" description="Homeobox" evidence="8">
    <location>
        <begin position="326"/>
        <end position="389"/>
    </location>
</feature>
<dbReference type="InterPro" id="IPR008422">
    <property type="entry name" value="KN_HD"/>
</dbReference>
<dbReference type="Pfam" id="PF16493">
    <property type="entry name" value="Meis_PKNOX_N"/>
    <property type="match status" value="1"/>
</dbReference>
<comment type="similarity">
    <text evidence="2">Belongs to the TALE/MEIS homeobox family.</text>
</comment>
<feature type="compositionally biased region" description="Polar residues" evidence="7">
    <location>
        <begin position="280"/>
        <end position="304"/>
    </location>
</feature>
<dbReference type="FunFam" id="1.10.10.60:FF:000004">
    <property type="entry name" value="Meis2 homeobox isoform 2c"/>
    <property type="match status" value="1"/>
</dbReference>
<protein>
    <submittedName>
        <fullName evidence="9">Homothorax 1</fullName>
    </submittedName>
</protein>
<dbReference type="GO" id="GO:0048646">
    <property type="term" value="P:anatomical structure formation involved in morphogenesis"/>
    <property type="evidence" value="ECO:0007669"/>
    <property type="project" value="UniProtKB-ARBA"/>
</dbReference>
<reference evidence="9" key="1">
    <citation type="journal article" date="2003" name="Dev. Biol.">
        <title>Gene expression in spider appendages reveals reversal of exd/hth spatial specificity, altered leg gap gene dynamics, and suggests divergent distal morphogen signaling.</title>
        <authorList>
            <person name="Prpic N.M."/>
            <person name="Janssen R."/>
            <person name="Wigand B."/>
            <person name="Klingler M."/>
            <person name="Damen W.G.M."/>
        </authorList>
    </citation>
    <scope>NUCLEOTIDE SEQUENCE</scope>
</reference>
<feature type="compositionally biased region" description="Polar residues" evidence="7">
    <location>
        <begin position="261"/>
        <end position="271"/>
    </location>
</feature>
<sequence length="505" mass="54343">MKSEPYPLEHSLAMQYEDGMPHYGAMDGGPMYDPHGPHRAQMQSLGGHGPHMNHTPLHQYHGNHVSGVMGNHIMGSVPDVHKRDKDAIYRHPLFPLLALIFEKCELATCTPREPGIAGGDVCSSESFNEDIAVFAKQIRQEKPYYSPNPELDSLMVQAIQVLRFHLLELEKVHELCDNFCQRYINCLKGKMPIDLVIDERDSKPGDLGDNNNNSSNGGGNGGGAGSGNGGNPGGRGNPDTTGHSSDNSSTPDQSFLPYQRPPSQSLNSYSTGPDDARSPAGSTGTPGPISQQPSSQLSTDNNSEAGDASIGSGDGTGEDDDDDRSKKRQKKRGIFPKVATNIMRAWLFQHLTHPYPSEDQKKQLAQDTGLTILQVNNWFINARRRIVQPMIDQSNRAGGASAAYGPEGAGMGYMMDGAQQMHIRPPGMQNLSCSEGAMGMGHMGGMGGYSQMSQLRSPVHSQAMLLPGHPHAMMMAHGPMGHPGLPPQGSPYDASGGHIMDIHAS</sequence>
<dbReference type="GO" id="GO:0006355">
    <property type="term" value="P:regulation of DNA-templated transcription"/>
    <property type="evidence" value="ECO:0007669"/>
    <property type="project" value="InterPro"/>
</dbReference>
<comment type="subcellular location">
    <subcellularLocation>
        <location evidence="1 6">Nucleus</location>
    </subcellularLocation>
</comment>
<dbReference type="AlphaFoldDB" id="Q70WC5"/>
<feature type="compositionally biased region" description="Polar residues" evidence="7">
    <location>
        <begin position="240"/>
        <end position="253"/>
    </location>
</feature>
<evidence type="ECO:0000256" key="5">
    <source>
        <dbReference type="ARBA" id="ARBA00023242"/>
    </source>
</evidence>
<name>Q70WC5_CUPSA</name>
<evidence type="ECO:0000259" key="8">
    <source>
        <dbReference type="PROSITE" id="PS50071"/>
    </source>
</evidence>
<dbReference type="SMART" id="SM00389">
    <property type="entry name" value="HOX"/>
    <property type="match status" value="1"/>
</dbReference>
<keyword evidence="4 6" id="KW-0371">Homeobox</keyword>
<organism evidence="9">
    <name type="scientific">Cupiennius salei</name>
    <name type="common">American wandering spider</name>
    <dbReference type="NCBI Taxonomy" id="6928"/>
    <lineage>
        <taxon>Eukaryota</taxon>
        <taxon>Metazoa</taxon>
        <taxon>Ecdysozoa</taxon>
        <taxon>Arthropoda</taxon>
        <taxon>Chelicerata</taxon>
        <taxon>Arachnida</taxon>
        <taxon>Araneae</taxon>
        <taxon>Araneomorphae</taxon>
        <taxon>Entelegynae</taxon>
        <taxon>Lycosoidea</taxon>
        <taxon>Ctenidae</taxon>
        <taxon>Cupiennius</taxon>
    </lineage>
</organism>
<dbReference type="GO" id="GO:0005634">
    <property type="term" value="C:nucleus"/>
    <property type="evidence" value="ECO:0007669"/>
    <property type="project" value="UniProtKB-SubCell"/>
</dbReference>
<dbReference type="SUPFAM" id="SSF46689">
    <property type="entry name" value="Homeodomain-like"/>
    <property type="match status" value="1"/>
</dbReference>
<accession>Q70WC5</accession>
<feature type="region of interest" description="Disordered" evidence="7">
    <location>
        <begin position="199"/>
        <end position="335"/>
    </location>
</feature>
<dbReference type="InterPro" id="IPR001356">
    <property type="entry name" value="HD"/>
</dbReference>
<evidence type="ECO:0000256" key="2">
    <source>
        <dbReference type="ARBA" id="ARBA00009661"/>
    </source>
</evidence>
<dbReference type="GO" id="GO:0001654">
    <property type="term" value="P:eye development"/>
    <property type="evidence" value="ECO:0007669"/>
    <property type="project" value="UniProtKB-ARBA"/>
</dbReference>
<dbReference type="CDD" id="cd00086">
    <property type="entry name" value="homeodomain"/>
    <property type="match status" value="1"/>
</dbReference>